<dbReference type="SUPFAM" id="SSF48403">
    <property type="entry name" value="Ankyrin repeat"/>
    <property type="match status" value="1"/>
</dbReference>
<dbReference type="InterPro" id="IPR002110">
    <property type="entry name" value="Ankyrin_rpt"/>
</dbReference>
<dbReference type="InterPro" id="IPR036770">
    <property type="entry name" value="Ankyrin_rpt-contain_sf"/>
</dbReference>
<proteinExistence type="predicted"/>
<dbReference type="PANTHER" id="PTHR24198:SF165">
    <property type="entry name" value="ANKYRIN REPEAT-CONTAINING PROTEIN-RELATED"/>
    <property type="match status" value="1"/>
</dbReference>
<dbReference type="HOGENOM" id="CLU_553132_0_0_6"/>
<dbReference type="PATRIC" id="fig|449.7.peg.2692"/>
<dbReference type="PANTHER" id="PTHR24198">
    <property type="entry name" value="ANKYRIN REPEAT AND PROTEIN KINASE DOMAIN-CONTAINING PROTEIN"/>
    <property type="match status" value="1"/>
</dbReference>
<keyword evidence="2" id="KW-0040">ANK repeat</keyword>
<organism evidence="3 4">
    <name type="scientific">Legionella hackeliae</name>
    <dbReference type="NCBI Taxonomy" id="449"/>
    <lineage>
        <taxon>Bacteria</taxon>
        <taxon>Pseudomonadati</taxon>
        <taxon>Pseudomonadota</taxon>
        <taxon>Gammaproteobacteria</taxon>
        <taxon>Legionellales</taxon>
        <taxon>Legionellaceae</taxon>
        <taxon>Legionella</taxon>
    </lineage>
</organism>
<dbReference type="EMBL" id="LN681225">
    <property type="protein sequence ID" value="CEK09684.1"/>
    <property type="molecule type" value="Genomic_DNA"/>
</dbReference>
<dbReference type="OrthoDB" id="5634323at2"/>
<keyword evidence="4" id="KW-1185">Reference proteome</keyword>
<keyword evidence="1" id="KW-0677">Repeat</keyword>
<dbReference type="NCBIfam" id="NF043019">
    <property type="entry name" value="T4SS_AnkC"/>
    <property type="match status" value="1"/>
</dbReference>
<dbReference type="Gene3D" id="1.25.40.20">
    <property type="entry name" value="Ankyrin repeat-containing domain"/>
    <property type="match status" value="1"/>
</dbReference>
<evidence type="ECO:0000313" key="3">
    <source>
        <dbReference type="EMBL" id="CEK09684.1"/>
    </source>
</evidence>
<dbReference type="KEGG" id="lha:LHA_0593"/>
<gene>
    <name evidence="3" type="ORF">LHA_0593</name>
</gene>
<evidence type="ECO:0000256" key="2">
    <source>
        <dbReference type="ARBA" id="ARBA00023043"/>
    </source>
</evidence>
<dbReference type="RefSeq" id="WP_045105175.1">
    <property type="nucleotide sequence ID" value="NZ_LN681225.1"/>
</dbReference>
<protein>
    <submittedName>
        <fullName evidence="3">Uncharacterized protein</fullName>
    </submittedName>
</protein>
<dbReference type="Proteomes" id="UP000032803">
    <property type="component" value="Chromosome I"/>
</dbReference>
<dbReference type="STRING" id="449.LHA_0593"/>
<accession>A0A0A8USE9</accession>
<dbReference type="AlphaFoldDB" id="A0A0A8USE9"/>
<evidence type="ECO:0000313" key="4">
    <source>
        <dbReference type="Proteomes" id="UP000032803"/>
    </source>
</evidence>
<sequence length="455" mass="52074">MNLFDEINQAITEGMEAFVKLIQNKVQQDENFLRKVFFTTTGKQQTVLEYLIQMHSEECNVTNQIEWLLQQTIDINANEPLHLIFQLKKLDLVPLFLKEHLADDKEPRQRLNLNTRDIKGKQLIYRIIESGNIDYLELAIKQGINIHLPSPSEVGSRSWEIQPVHQAVLSGFSNAIPLLIQAGAELSNPFGELMESPLLLAARHGQINAMKELLVHYQSLDLKSNQEFISVVDKDRYSAMDRLCIRVHDNKKPKEALHGIAMLLCHGAEVAAHPLLRSLLMDNRHELFAAVKEYTKEQPKLAATFLRKCYNKQDPLHDIMFAKNSWGQTFRHLVGKADGLGLELPFLIQSSSQKPSTAKVEESELVDEKNQEVLTQEEALFTEFIKRYKQVLKTSFFNPWSEMLHLIAKGEVTCWEHAKAYAEMHPGSRTARIVVEMTKTTHSIHVSLDQTPLLQ</sequence>
<reference evidence="4" key="1">
    <citation type="submission" date="2014-09" db="EMBL/GenBank/DDBJ databases">
        <authorList>
            <person name="Gomez-Valero L."/>
        </authorList>
    </citation>
    <scope>NUCLEOTIDE SEQUENCE [LARGE SCALE GENOMIC DNA]</scope>
    <source>
        <strain evidence="4">ATCC35250</strain>
    </source>
</reference>
<dbReference type="SMART" id="SM00248">
    <property type="entry name" value="ANK"/>
    <property type="match status" value="4"/>
</dbReference>
<name>A0A0A8USE9_LEGHA</name>
<evidence type="ECO:0000256" key="1">
    <source>
        <dbReference type="ARBA" id="ARBA00022737"/>
    </source>
</evidence>